<gene>
    <name evidence="1" type="ORF">JI751_06530</name>
</gene>
<organism evidence="1 2">
    <name type="scientific">Nocardioides baculatus</name>
    <dbReference type="NCBI Taxonomy" id="2801337"/>
    <lineage>
        <taxon>Bacteria</taxon>
        <taxon>Bacillati</taxon>
        <taxon>Actinomycetota</taxon>
        <taxon>Actinomycetes</taxon>
        <taxon>Propionibacteriales</taxon>
        <taxon>Nocardioidaceae</taxon>
        <taxon>Nocardioides</taxon>
    </lineage>
</organism>
<dbReference type="EMBL" id="JAERSG010000002">
    <property type="protein sequence ID" value="MBL0747257.1"/>
    <property type="molecule type" value="Genomic_DNA"/>
</dbReference>
<protein>
    <submittedName>
        <fullName evidence="1">YdeI/OmpD-associated family protein</fullName>
    </submittedName>
</protein>
<proteinExistence type="predicted"/>
<dbReference type="RefSeq" id="WP_201934934.1">
    <property type="nucleotide sequence ID" value="NZ_JAERSG010000002.1"/>
</dbReference>
<keyword evidence="2" id="KW-1185">Reference proteome</keyword>
<evidence type="ECO:0000313" key="1">
    <source>
        <dbReference type="EMBL" id="MBL0747257.1"/>
    </source>
</evidence>
<comment type="caution">
    <text evidence="1">The sequence shown here is derived from an EMBL/GenBank/DDBJ whole genome shotgun (WGS) entry which is preliminary data.</text>
</comment>
<reference evidence="1 2" key="1">
    <citation type="submission" date="2021-01" db="EMBL/GenBank/DDBJ databases">
        <title>Genome seq and assembly of Nocardiodes sp. G10.</title>
        <authorList>
            <person name="Chhetri G."/>
        </authorList>
    </citation>
    <scope>NUCLEOTIDE SEQUENCE [LARGE SCALE GENOMIC DNA]</scope>
    <source>
        <strain evidence="1 2">G10</strain>
    </source>
</reference>
<name>A0ABS1L6V5_9ACTN</name>
<dbReference type="Proteomes" id="UP000636918">
    <property type="component" value="Unassembled WGS sequence"/>
</dbReference>
<dbReference type="Pfam" id="PF13376">
    <property type="entry name" value="OmdA"/>
    <property type="match status" value="1"/>
</dbReference>
<accession>A0ABS1L6V5</accession>
<sequence length="191" mass="21262">MGAMDEAERLEPGSVAEWSDWLREHHGQPTGVWLVSPRKAAERPFSYEEAVIEGLRFGWVDSTVKPVDDLRSMQWFAPRRAGSMWTRINKGRVARLEEAGLMEPAGAAAIAEAKRTGMWTLMDEVEDLVVPADLAAAFDRHPGAREHWESWSPSAQKMILTWIVLAKRPETRATRVETSAAKAAQGVKAQG</sequence>
<evidence type="ECO:0000313" key="2">
    <source>
        <dbReference type="Proteomes" id="UP000636918"/>
    </source>
</evidence>